<reference evidence="3" key="1">
    <citation type="submission" date="2025-08" db="UniProtKB">
        <authorList>
            <consortium name="RefSeq"/>
        </authorList>
    </citation>
    <scope>IDENTIFICATION</scope>
    <source>
        <tissue evidence="3">Whole larval tissue</tissue>
    </source>
</reference>
<accession>A0A9R0F210</accession>
<dbReference type="GeneID" id="126912259"/>
<name>A0A9R0F210_SPOFR</name>
<dbReference type="RefSeq" id="XP_050559774.1">
    <property type="nucleotide sequence ID" value="XM_050703817.1"/>
</dbReference>
<dbReference type="Proteomes" id="UP000829999">
    <property type="component" value="Chromosome 24"/>
</dbReference>
<feature type="region of interest" description="Disordered" evidence="1">
    <location>
        <begin position="94"/>
        <end position="129"/>
    </location>
</feature>
<dbReference type="AlphaFoldDB" id="A0A9R0F210"/>
<proteinExistence type="predicted"/>
<evidence type="ECO:0000313" key="2">
    <source>
        <dbReference type="Proteomes" id="UP000829999"/>
    </source>
</evidence>
<evidence type="ECO:0000256" key="1">
    <source>
        <dbReference type="SAM" id="MobiDB-lite"/>
    </source>
</evidence>
<organism evidence="2 3">
    <name type="scientific">Spodoptera frugiperda</name>
    <name type="common">Fall armyworm</name>
    <dbReference type="NCBI Taxonomy" id="7108"/>
    <lineage>
        <taxon>Eukaryota</taxon>
        <taxon>Metazoa</taxon>
        <taxon>Ecdysozoa</taxon>
        <taxon>Arthropoda</taxon>
        <taxon>Hexapoda</taxon>
        <taxon>Insecta</taxon>
        <taxon>Pterygota</taxon>
        <taxon>Neoptera</taxon>
        <taxon>Endopterygota</taxon>
        <taxon>Lepidoptera</taxon>
        <taxon>Glossata</taxon>
        <taxon>Ditrysia</taxon>
        <taxon>Noctuoidea</taxon>
        <taxon>Noctuidae</taxon>
        <taxon>Amphipyrinae</taxon>
        <taxon>Spodoptera</taxon>
    </lineage>
</organism>
<sequence length="129" mass="14867">MMSWNRSPTNAVTIPNEWVLRLQTDSLKHHSLEESTDWLPRMREREKTIMTETDENATKLEKGIITSKKMISGRDEGANDASHKSHGILHLRQQNIPSGNEEYDDIPTDKWSGTTSTLKSGPCQKYRWQ</sequence>
<keyword evidence="2" id="KW-1185">Reference proteome</keyword>
<gene>
    <name evidence="3" type="primary">LOC126912259</name>
</gene>
<evidence type="ECO:0000313" key="3">
    <source>
        <dbReference type="RefSeq" id="XP_050559774.1"/>
    </source>
</evidence>
<protein>
    <submittedName>
        <fullName evidence="3">Uncharacterized protein LOC126912259</fullName>
    </submittedName>
</protein>